<proteinExistence type="predicted"/>
<evidence type="ECO:0000256" key="1">
    <source>
        <dbReference type="ARBA" id="ARBA00022603"/>
    </source>
</evidence>
<dbReference type="PANTHER" id="PTHR43861:SF1">
    <property type="entry name" value="TRANS-ACONITATE 2-METHYLTRANSFERASE"/>
    <property type="match status" value="1"/>
</dbReference>
<dbReference type="OrthoDB" id="9795085at2"/>
<accession>A0A291GF93</accession>
<evidence type="ECO:0000313" key="4">
    <source>
        <dbReference type="EMBL" id="ATG49213.1"/>
    </source>
</evidence>
<dbReference type="KEGG" id="ceh:CEW89_17520"/>
<feature type="domain" description="Methyltransferase" evidence="3">
    <location>
        <begin position="35"/>
        <end position="124"/>
    </location>
</feature>
<evidence type="ECO:0000259" key="3">
    <source>
        <dbReference type="Pfam" id="PF13649"/>
    </source>
</evidence>
<dbReference type="Gene3D" id="3.40.50.150">
    <property type="entry name" value="Vaccinia Virus protein VP39"/>
    <property type="match status" value="1"/>
</dbReference>
<organism evidence="4 5">
    <name type="scientific">Celeribacter ethanolicus</name>
    <dbReference type="NCBI Taxonomy" id="1758178"/>
    <lineage>
        <taxon>Bacteria</taxon>
        <taxon>Pseudomonadati</taxon>
        <taxon>Pseudomonadota</taxon>
        <taxon>Alphaproteobacteria</taxon>
        <taxon>Rhodobacterales</taxon>
        <taxon>Roseobacteraceae</taxon>
        <taxon>Celeribacter</taxon>
    </lineage>
</organism>
<protein>
    <submittedName>
        <fullName evidence="4">Trans-aconitate methyltransferase</fullName>
    </submittedName>
</protein>
<name>A0A291GF93_9RHOB</name>
<keyword evidence="5" id="KW-1185">Reference proteome</keyword>
<dbReference type="STRING" id="1758178.GCA_001550095_01036"/>
<keyword evidence="1 4" id="KW-0489">Methyltransferase</keyword>
<dbReference type="SUPFAM" id="SSF53335">
    <property type="entry name" value="S-adenosyl-L-methionine-dependent methyltransferases"/>
    <property type="match status" value="1"/>
</dbReference>
<evidence type="ECO:0000256" key="2">
    <source>
        <dbReference type="ARBA" id="ARBA00022679"/>
    </source>
</evidence>
<dbReference type="InterPro" id="IPR023149">
    <property type="entry name" value="Trans_acon_MeTrfase_C"/>
</dbReference>
<dbReference type="InterPro" id="IPR041698">
    <property type="entry name" value="Methyltransf_25"/>
</dbReference>
<dbReference type="Gene3D" id="1.10.150.290">
    <property type="entry name" value="S-adenosyl-L-methionine-dependent methyltransferases"/>
    <property type="match status" value="1"/>
</dbReference>
<reference evidence="4 5" key="1">
    <citation type="submission" date="2017-06" db="EMBL/GenBank/DDBJ databases">
        <title>Celeribacter sp. TSPH2 complete genome sequence.</title>
        <authorList>
            <person name="Woo J.-H."/>
            <person name="Kim H.-S."/>
        </authorList>
    </citation>
    <scope>NUCLEOTIDE SEQUENCE [LARGE SCALE GENOMIC DNA]</scope>
    <source>
        <strain evidence="4 5">TSPH2</strain>
    </source>
</reference>
<dbReference type="Pfam" id="PF13649">
    <property type="entry name" value="Methyltransf_25"/>
    <property type="match status" value="1"/>
</dbReference>
<dbReference type="GO" id="GO:0030798">
    <property type="term" value="F:trans-aconitate 2-methyltransferase activity"/>
    <property type="evidence" value="ECO:0007669"/>
    <property type="project" value="InterPro"/>
</dbReference>
<dbReference type="EMBL" id="CP022196">
    <property type="protein sequence ID" value="ATG49213.1"/>
    <property type="molecule type" value="Genomic_DNA"/>
</dbReference>
<dbReference type="GO" id="GO:0032259">
    <property type="term" value="P:methylation"/>
    <property type="evidence" value="ECO:0007669"/>
    <property type="project" value="UniProtKB-KW"/>
</dbReference>
<dbReference type="RefSeq" id="WP_096806771.1">
    <property type="nucleotide sequence ID" value="NZ_CP022196.1"/>
</dbReference>
<evidence type="ECO:0000313" key="5">
    <source>
        <dbReference type="Proteomes" id="UP000217935"/>
    </source>
</evidence>
<dbReference type="Proteomes" id="UP000217935">
    <property type="component" value="Chromosome"/>
</dbReference>
<sequence length="257" mass="28451">MSDWSPTKYAQYYDLRLLPARDLLAAVGEIPDGAIMDLGCGSGGVGGLLADRFSGHALYGLEQSQAMREAAEATGAYAEVRSGDLASQDLGADLALIFTNAALNWVPDHRSVLPHLMQFLAPGGWFAMQVPSQHDAPSHVLAREVANRLDPEAFPDADANSNVLPPRSYVSILEPFGEVRVWMTEYMQEIKAPFGHPVRHFTQATYLRPYLEHFGAQGRLDAYLDAYDTELNAAYPIDRQGRAWFPFKRLFVTLHKA</sequence>
<dbReference type="InterPro" id="IPR029063">
    <property type="entry name" value="SAM-dependent_MTases_sf"/>
</dbReference>
<keyword evidence="2 4" id="KW-0808">Transferase</keyword>
<dbReference type="AlphaFoldDB" id="A0A291GF93"/>
<dbReference type="PANTHER" id="PTHR43861">
    <property type="entry name" value="TRANS-ACONITATE 2-METHYLTRANSFERASE-RELATED"/>
    <property type="match status" value="1"/>
</dbReference>
<gene>
    <name evidence="4" type="ORF">CEW89_17520</name>
</gene>